<dbReference type="EMBL" id="BAAAQG010000003">
    <property type="protein sequence ID" value="GAA1701640.1"/>
    <property type="molecule type" value="Genomic_DNA"/>
</dbReference>
<reference evidence="1 2" key="1">
    <citation type="journal article" date="2019" name="Int. J. Syst. Evol. Microbiol.">
        <title>The Global Catalogue of Microorganisms (GCM) 10K type strain sequencing project: providing services to taxonomists for standard genome sequencing and annotation.</title>
        <authorList>
            <consortium name="The Broad Institute Genomics Platform"/>
            <consortium name="The Broad Institute Genome Sequencing Center for Infectious Disease"/>
            <person name="Wu L."/>
            <person name="Ma J."/>
        </authorList>
    </citation>
    <scope>NUCLEOTIDE SEQUENCE [LARGE SCALE GENOMIC DNA]</scope>
    <source>
        <strain evidence="1 2">JCM 16002</strain>
    </source>
</reference>
<gene>
    <name evidence="1" type="ORF">GCM10009831_08380</name>
</gene>
<comment type="caution">
    <text evidence="1">The sequence shown here is derived from an EMBL/GenBank/DDBJ whole genome shotgun (WGS) entry which is preliminary data.</text>
</comment>
<name>A0ABN2IBM5_9ACTN</name>
<dbReference type="Proteomes" id="UP001500383">
    <property type="component" value="Unassembled WGS sequence"/>
</dbReference>
<evidence type="ECO:0008006" key="3">
    <source>
        <dbReference type="Google" id="ProtNLM"/>
    </source>
</evidence>
<protein>
    <recommendedName>
        <fullName evidence="3">Secreted protein</fullName>
    </recommendedName>
</protein>
<accession>A0ABN2IBM5</accession>
<evidence type="ECO:0000313" key="1">
    <source>
        <dbReference type="EMBL" id="GAA1701640.1"/>
    </source>
</evidence>
<organism evidence="1 2">
    <name type="scientific">Dietzia cercidiphylli</name>
    <dbReference type="NCBI Taxonomy" id="498199"/>
    <lineage>
        <taxon>Bacteria</taxon>
        <taxon>Bacillati</taxon>
        <taxon>Actinomycetota</taxon>
        <taxon>Actinomycetes</taxon>
        <taxon>Mycobacteriales</taxon>
        <taxon>Dietziaceae</taxon>
        <taxon>Dietzia</taxon>
    </lineage>
</organism>
<keyword evidence="2" id="KW-1185">Reference proteome</keyword>
<proteinExistence type="predicted"/>
<evidence type="ECO:0000313" key="2">
    <source>
        <dbReference type="Proteomes" id="UP001500383"/>
    </source>
</evidence>
<sequence length="149" mass="13995">MQAVSAALDDPRESDMSGRLLTVCGVAAVTLLAGAGTANAQLGSVTGSLPGSTSGPVGSTATAVCNVGSVANLAGAGLPTSAVCSVAPALGRSIDHLLAGDTNGSVSALVGGVPGVGSALERVVPTDSAADLVDQALAGIDATSLTPQG</sequence>